<dbReference type="Gene3D" id="3.30.300.30">
    <property type="match status" value="1"/>
</dbReference>
<evidence type="ECO:0000256" key="2">
    <source>
        <dbReference type="ARBA" id="ARBA00022598"/>
    </source>
</evidence>
<dbReference type="Gene3D" id="3.40.50.12780">
    <property type="entry name" value="N-terminal domain of ligase-like"/>
    <property type="match status" value="1"/>
</dbReference>
<evidence type="ECO:0008006" key="7">
    <source>
        <dbReference type="Google" id="ProtNLM"/>
    </source>
</evidence>
<keyword evidence="6" id="KW-1185">Reference proteome</keyword>
<dbReference type="PANTHER" id="PTHR24096">
    <property type="entry name" value="LONG-CHAIN-FATTY-ACID--COA LIGASE"/>
    <property type="match status" value="1"/>
</dbReference>
<accession>A0ABR4KGG0</accession>
<name>A0ABR4KGG0_9EURO</name>
<dbReference type="InterPro" id="IPR025110">
    <property type="entry name" value="AMP-bd_C"/>
</dbReference>
<dbReference type="InterPro" id="IPR020845">
    <property type="entry name" value="AMP-binding_CS"/>
</dbReference>
<feature type="domain" description="AMP-binding enzyme C-terminal" evidence="4">
    <location>
        <begin position="477"/>
        <end position="560"/>
    </location>
</feature>
<organism evidence="5 6">
    <name type="scientific">Aspergillus pseudoustus</name>
    <dbReference type="NCBI Taxonomy" id="1810923"/>
    <lineage>
        <taxon>Eukaryota</taxon>
        <taxon>Fungi</taxon>
        <taxon>Dikarya</taxon>
        <taxon>Ascomycota</taxon>
        <taxon>Pezizomycotina</taxon>
        <taxon>Eurotiomycetes</taxon>
        <taxon>Eurotiomycetidae</taxon>
        <taxon>Eurotiales</taxon>
        <taxon>Aspergillaceae</taxon>
        <taxon>Aspergillus</taxon>
        <taxon>Aspergillus subgen. Nidulantes</taxon>
    </lineage>
</organism>
<dbReference type="PANTHER" id="PTHR24096:SF149">
    <property type="entry name" value="AMP-BINDING DOMAIN-CONTAINING PROTEIN-RELATED"/>
    <property type="match status" value="1"/>
</dbReference>
<gene>
    <name evidence="5" type="ORF">BJY01DRAFT_261583</name>
</gene>
<sequence>MAIYTSAKGISIPTDQNLTELLHTTARPALTMTNAAQQQQQHVIFEDELQCRSITLTQLRKTAGQLAAGLNAQFRPTDQSRWAVLLPNSVTIVEAFHAVLWLGGVVCPINHQLLPSEIAHALGVSLPGFIIVYAGILNKIEEAIRILGRSRNKRDYSPKVIIAMAGDNDQSNDVSAYPCLERDFRRSATSNPPPLPVPHYNDTRNRLASIHLSSGTTGLPKGVGLSQYNYIANVYQLWEHDPDRWTAEESVLCVTPMVHLANGTVPFFLGPWVGMRHILMGHYTAEKLGELVQNSRATTVQMLPTVLRGVLDARVIERYDFSSVKRILGGHGGLKESERERLFGRGTGTGTGKWKLLQMYGLTEAAPWVAVQRVTDGGQGAAGVGVGQLLPGIQARLVLENGSDAPRGGPGELWIKGPNVTSGYIDNPDANKAAFPESGWFNTGDICTISSPDNIVSLTGRTKELIKYNSFQVSPNELEVYLGNHPAVRDGAVGPTYDKTRDTELPTAYVVLRGDLKTSSGRMHALKDIHDHVDRQVSGYKRLRGGVWEVTEIPRNATSKVLRKSLRAYTTGLCSLPGGPRDGPQL</sequence>
<feature type="domain" description="AMP-dependent synthetase/ligase" evidence="3">
    <location>
        <begin position="34"/>
        <end position="424"/>
    </location>
</feature>
<dbReference type="SUPFAM" id="SSF56801">
    <property type="entry name" value="Acetyl-CoA synthetase-like"/>
    <property type="match status" value="1"/>
</dbReference>
<dbReference type="InterPro" id="IPR045851">
    <property type="entry name" value="AMP-bd_C_sf"/>
</dbReference>
<evidence type="ECO:0000313" key="5">
    <source>
        <dbReference type="EMBL" id="KAL2850303.1"/>
    </source>
</evidence>
<dbReference type="InterPro" id="IPR000873">
    <property type="entry name" value="AMP-dep_synth/lig_dom"/>
</dbReference>
<comment type="caution">
    <text evidence="5">The sequence shown here is derived from an EMBL/GenBank/DDBJ whole genome shotgun (WGS) entry which is preliminary data.</text>
</comment>
<dbReference type="Pfam" id="PF13193">
    <property type="entry name" value="AMP-binding_C"/>
    <property type="match status" value="1"/>
</dbReference>
<dbReference type="EMBL" id="JBFXLU010000037">
    <property type="protein sequence ID" value="KAL2850303.1"/>
    <property type="molecule type" value="Genomic_DNA"/>
</dbReference>
<evidence type="ECO:0000259" key="4">
    <source>
        <dbReference type="Pfam" id="PF13193"/>
    </source>
</evidence>
<evidence type="ECO:0000259" key="3">
    <source>
        <dbReference type="Pfam" id="PF00501"/>
    </source>
</evidence>
<dbReference type="PROSITE" id="PS00455">
    <property type="entry name" value="AMP_BINDING"/>
    <property type="match status" value="1"/>
</dbReference>
<dbReference type="Proteomes" id="UP001610446">
    <property type="component" value="Unassembled WGS sequence"/>
</dbReference>
<proteinExistence type="inferred from homology"/>
<evidence type="ECO:0000256" key="1">
    <source>
        <dbReference type="ARBA" id="ARBA00006432"/>
    </source>
</evidence>
<protein>
    <recommendedName>
        <fullName evidence="7">AMP-dependent synthetase/ligase domain-containing protein</fullName>
    </recommendedName>
</protein>
<evidence type="ECO:0000313" key="6">
    <source>
        <dbReference type="Proteomes" id="UP001610446"/>
    </source>
</evidence>
<dbReference type="Pfam" id="PF00501">
    <property type="entry name" value="AMP-binding"/>
    <property type="match status" value="1"/>
</dbReference>
<dbReference type="InterPro" id="IPR042099">
    <property type="entry name" value="ANL_N_sf"/>
</dbReference>
<reference evidence="5 6" key="1">
    <citation type="submission" date="2024-07" db="EMBL/GenBank/DDBJ databases">
        <title>Section-level genome sequencing and comparative genomics of Aspergillus sections Usti and Cavernicolus.</title>
        <authorList>
            <consortium name="Lawrence Berkeley National Laboratory"/>
            <person name="Nybo J.L."/>
            <person name="Vesth T.C."/>
            <person name="Theobald S."/>
            <person name="Frisvad J.C."/>
            <person name="Larsen T.O."/>
            <person name="Kjaerboelling I."/>
            <person name="Rothschild-Mancinelli K."/>
            <person name="Lyhne E.K."/>
            <person name="Kogle M.E."/>
            <person name="Barry K."/>
            <person name="Clum A."/>
            <person name="Na H."/>
            <person name="Ledsgaard L."/>
            <person name="Lin J."/>
            <person name="Lipzen A."/>
            <person name="Kuo A."/>
            <person name="Riley R."/>
            <person name="Mondo S."/>
            <person name="Labutti K."/>
            <person name="Haridas S."/>
            <person name="Pangalinan J."/>
            <person name="Salamov A.A."/>
            <person name="Simmons B.A."/>
            <person name="Magnuson J.K."/>
            <person name="Chen J."/>
            <person name="Drula E."/>
            <person name="Henrissat B."/>
            <person name="Wiebenga A."/>
            <person name="Lubbers R.J."/>
            <person name="Gomes A.C."/>
            <person name="Makela M.R."/>
            <person name="Stajich J."/>
            <person name="Grigoriev I.V."/>
            <person name="Mortensen U.H."/>
            <person name="De Vries R.P."/>
            <person name="Baker S.E."/>
            <person name="Andersen M.R."/>
        </authorList>
    </citation>
    <scope>NUCLEOTIDE SEQUENCE [LARGE SCALE GENOMIC DNA]</scope>
    <source>
        <strain evidence="5 6">CBS 123904</strain>
    </source>
</reference>
<comment type="similarity">
    <text evidence="1">Belongs to the ATP-dependent AMP-binding enzyme family.</text>
</comment>
<keyword evidence="2" id="KW-0436">Ligase</keyword>